<dbReference type="InterPro" id="IPR027417">
    <property type="entry name" value="P-loop_NTPase"/>
</dbReference>
<proteinExistence type="predicted"/>
<reference evidence="4" key="2">
    <citation type="journal article" date="2023" name="Science">
        <title>Genomic signatures of disease resistance in endangered staghorn corals.</title>
        <authorList>
            <person name="Vollmer S.V."/>
            <person name="Selwyn J.D."/>
            <person name="Despard B.A."/>
            <person name="Roesel C.L."/>
        </authorList>
    </citation>
    <scope>NUCLEOTIDE SEQUENCE</scope>
    <source>
        <strain evidence="4">K2</strain>
    </source>
</reference>
<sequence length="863" mass="98209">MASGPAPIVSTRENTNYARLCRLLIDVGSAVLRDTFNGIHPPANLPAILSGTPEESTLKSLKKKKVLNATQWGELYPATLSTVSSSNFDITLLMILLRNICGLSPPSSTGSWDMLPPASDNEMMKSHQDNTNKKLEELKGMMRQKDKQEMEKKKPSSELPEEPSNIYGHSMEVDMVVDALSGSGPSSGVLVSGIAGIGKTTVAIQAGHKLKDKYERIVKFCSLRDVYESEMGDEWREILNVCVPGHQQTNEKPRHVLLSWCRCLEYDIILILDNAEDYMEDLTRDFISMLRELKTCSKSKIKFLITSRSSSIDRIRLRLTFDHVPLEPLEIQDSVEVLKVGVELASDIPSEQANSSLVKLAQVCENIPLALRLAGPLLSESEYTFEELVDELVKNATETLGLEGIMEMAFEKLDETSKNALVCLSVFVHSFDKRAAEAVFGGKCAKHLTKLKQRCLIQKQDDRYLLHLLIRSFVRERGKRDDLAGTLAGGQQRFVEHFLLLLSHNSSKFWGNGTCKESLDFCNKERINLESTLEKVCEKKIGECRELKDIVKNCQQVASYIEYSVPFKLYYGFLRGLLHFSQKQGKVANQVEILLLLYHESRKHGTNNEEESRGYISQAISMYNSNSELFKQEHLSRVIYLSHYGRYLSQDLDQREEAQPFLREAVEILEENKLGASFDKARILTQIGHNEKFKTDEKSNEEACKCYEEALSFRLEHYGEHFWTAFAHKDFADFYLYKGDLENAKGHYHEAIRILEFMGAVDQKESIPVLKNFGICLQKSNNFEESRRIFKKGCGVADSTIEGNHKWKVWIKTCFALLLYEEFPEELAAADKISEDVLKMGKELNLGNWHKKGELEKRFHRKV</sequence>
<feature type="compositionally biased region" description="Basic and acidic residues" evidence="1">
    <location>
        <begin position="142"/>
        <end position="156"/>
    </location>
</feature>
<evidence type="ECO:0000259" key="3">
    <source>
        <dbReference type="Pfam" id="PF18738"/>
    </source>
</evidence>
<gene>
    <name evidence="4" type="ORF">P5673_009447</name>
</gene>
<evidence type="ECO:0000256" key="1">
    <source>
        <dbReference type="SAM" id="MobiDB-lite"/>
    </source>
</evidence>
<evidence type="ECO:0000313" key="4">
    <source>
        <dbReference type="EMBL" id="KAK2566769.1"/>
    </source>
</evidence>
<dbReference type="Pfam" id="PF18738">
    <property type="entry name" value="HEPN_DZIP3"/>
    <property type="match status" value="1"/>
</dbReference>
<feature type="domain" description="DZIP3-like HEPN" evidence="3">
    <location>
        <begin position="42"/>
        <end position="122"/>
    </location>
</feature>
<dbReference type="PRINTS" id="PR00364">
    <property type="entry name" value="DISEASERSIST"/>
</dbReference>
<dbReference type="Proteomes" id="UP001249851">
    <property type="component" value="Unassembled WGS sequence"/>
</dbReference>
<dbReference type="PANTHER" id="PTHR47691:SF3">
    <property type="entry name" value="HTH-TYPE TRANSCRIPTIONAL REGULATOR RV0890C-RELATED"/>
    <property type="match status" value="1"/>
</dbReference>
<dbReference type="GO" id="GO:0043531">
    <property type="term" value="F:ADP binding"/>
    <property type="evidence" value="ECO:0007669"/>
    <property type="project" value="InterPro"/>
</dbReference>
<keyword evidence="5" id="KW-1185">Reference proteome</keyword>
<dbReference type="Pfam" id="PF00931">
    <property type="entry name" value="NB-ARC"/>
    <property type="match status" value="1"/>
</dbReference>
<dbReference type="Gene3D" id="3.40.50.300">
    <property type="entry name" value="P-loop containing nucleotide triphosphate hydrolases"/>
    <property type="match status" value="1"/>
</dbReference>
<dbReference type="SUPFAM" id="SSF48452">
    <property type="entry name" value="TPR-like"/>
    <property type="match status" value="1"/>
</dbReference>
<name>A0AAD9QSX2_ACRCE</name>
<feature type="region of interest" description="Disordered" evidence="1">
    <location>
        <begin position="142"/>
        <end position="163"/>
    </location>
</feature>
<dbReference type="InterPro" id="IPR011990">
    <property type="entry name" value="TPR-like_helical_dom_sf"/>
</dbReference>
<dbReference type="Gene3D" id="1.25.40.10">
    <property type="entry name" value="Tetratricopeptide repeat domain"/>
    <property type="match status" value="1"/>
</dbReference>
<feature type="domain" description="NB-ARC" evidence="2">
    <location>
        <begin position="172"/>
        <end position="339"/>
    </location>
</feature>
<protein>
    <submittedName>
        <fullName evidence="4">Uncharacterized protein</fullName>
    </submittedName>
</protein>
<accession>A0AAD9QSX2</accession>
<dbReference type="InterPro" id="IPR041249">
    <property type="entry name" value="HEPN_DZIP3"/>
</dbReference>
<evidence type="ECO:0000259" key="2">
    <source>
        <dbReference type="Pfam" id="PF00931"/>
    </source>
</evidence>
<dbReference type="SUPFAM" id="SSF52540">
    <property type="entry name" value="P-loop containing nucleoside triphosphate hydrolases"/>
    <property type="match status" value="1"/>
</dbReference>
<dbReference type="AlphaFoldDB" id="A0AAD9QSX2"/>
<organism evidence="4 5">
    <name type="scientific">Acropora cervicornis</name>
    <name type="common">Staghorn coral</name>
    <dbReference type="NCBI Taxonomy" id="6130"/>
    <lineage>
        <taxon>Eukaryota</taxon>
        <taxon>Metazoa</taxon>
        <taxon>Cnidaria</taxon>
        <taxon>Anthozoa</taxon>
        <taxon>Hexacorallia</taxon>
        <taxon>Scleractinia</taxon>
        <taxon>Astrocoeniina</taxon>
        <taxon>Acroporidae</taxon>
        <taxon>Acropora</taxon>
    </lineage>
</organism>
<reference evidence="4" key="1">
    <citation type="journal article" date="2023" name="G3 (Bethesda)">
        <title>Whole genome assembly and annotation of the endangered Caribbean coral Acropora cervicornis.</title>
        <authorList>
            <person name="Selwyn J.D."/>
            <person name="Vollmer S.V."/>
        </authorList>
    </citation>
    <scope>NUCLEOTIDE SEQUENCE</scope>
    <source>
        <strain evidence="4">K2</strain>
    </source>
</reference>
<evidence type="ECO:0000313" key="5">
    <source>
        <dbReference type="Proteomes" id="UP001249851"/>
    </source>
</evidence>
<dbReference type="PANTHER" id="PTHR47691">
    <property type="entry name" value="REGULATOR-RELATED"/>
    <property type="match status" value="1"/>
</dbReference>
<dbReference type="InterPro" id="IPR002182">
    <property type="entry name" value="NB-ARC"/>
</dbReference>
<dbReference type="EMBL" id="JARQWQ010000016">
    <property type="protein sequence ID" value="KAK2566769.1"/>
    <property type="molecule type" value="Genomic_DNA"/>
</dbReference>
<comment type="caution">
    <text evidence="4">The sequence shown here is derived from an EMBL/GenBank/DDBJ whole genome shotgun (WGS) entry which is preliminary data.</text>
</comment>